<sequence length="102" mass="11718">MSTEEDLYGDLDTSTSALEKKEALDLKTQVEKENARLRDELAQLQEQNRQLGTANKQLETNISTLFATAQLELSRKDKEIQRLRQQLEGQNSSRRQELTPRG</sequence>
<name>A0A9W6U8W6_9STRA</name>
<comment type="caution">
    <text evidence="2">The sequence shown here is derived from an EMBL/GenBank/DDBJ whole genome shotgun (WGS) entry which is preliminary data.</text>
</comment>
<evidence type="ECO:0000256" key="1">
    <source>
        <dbReference type="SAM" id="Coils"/>
    </source>
</evidence>
<dbReference type="AlphaFoldDB" id="A0A9W6U8W6"/>
<feature type="coiled-coil region" evidence="1">
    <location>
        <begin position="20"/>
        <end position="93"/>
    </location>
</feature>
<reference evidence="2" key="1">
    <citation type="submission" date="2023-04" db="EMBL/GenBank/DDBJ databases">
        <title>Phytophthora lilii NBRC 32176.</title>
        <authorList>
            <person name="Ichikawa N."/>
            <person name="Sato H."/>
            <person name="Tonouchi N."/>
        </authorList>
    </citation>
    <scope>NUCLEOTIDE SEQUENCE</scope>
    <source>
        <strain evidence="2">NBRC 32176</strain>
    </source>
</reference>
<organism evidence="2 3">
    <name type="scientific">Phytophthora lilii</name>
    <dbReference type="NCBI Taxonomy" id="2077276"/>
    <lineage>
        <taxon>Eukaryota</taxon>
        <taxon>Sar</taxon>
        <taxon>Stramenopiles</taxon>
        <taxon>Oomycota</taxon>
        <taxon>Peronosporomycetes</taxon>
        <taxon>Peronosporales</taxon>
        <taxon>Peronosporaceae</taxon>
        <taxon>Phytophthora</taxon>
    </lineage>
</organism>
<gene>
    <name evidence="2" type="ORF">Plil01_001159400</name>
</gene>
<proteinExistence type="predicted"/>
<dbReference type="EMBL" id="BSXW01000671">
    <property type="protein sequence ID" value="GMF27674.1"/>
    <property type="molecule type" value="Genomic_DNA"/>
</dbReference>
<accession>A0A9W6U8W6</accession>
<evidence type="ECO:0000313" key="2">
    <source>
        <dbReference type="EMBL" id="GMF27674.1"/>
    </source>
</evidence>
<keyword evidence="1" id="KW-0175">Coiled coil</keyword>
<protein>
    <submittedName>
        <fullName evidence="2">Unnamed protein product</fullName>
    </submittedName>
</protein>
<keyword evidence="3" id="KW-1185">Reference proteome</keyword>
<evidence type="ECO:0000313" key="3">
    <source>
        <dbReference type="Proteomes" id="UP001165083"/>
    </source>
</evidence>
<dbReference type="OrthoDB" id="1938039at2759"/>
<dbReference type="Proteomes" id="UP001165083">
    <property type="component" value="Unassembled WGS sequence"/>
</dbReference>